<protein>
    <submittedName>
        <fullName evidence="2">Uncharacterized protein</fullName>
    </submittedName>
</protein>
<reference evidence="3" key="1">
    <citation type="submission" date="2015-09" db="EMBL/GenBank/DDBJ databases">
        <authorList>
            <person name="Rodrigo-Torres Lidia"/>
            <person name="Arahal R.David."/>
        </authorList>
    </citation>
    <scope>NUCLEOTIDE SEQUENCE [LARGE SCALE GENOMIC DNA]</scope>
    <source>
        <strain evidence="3">CECT 7735</strain>
    </source>
</reference>
<dbReference type="STRING" id="1715693.PH7735_01668"/>
<evidence type="ECO:0000313" key="3">
    <source>
        <dbReference type="Proteomes" id="UP000051870"/>
    </source>
</evidence>
<dbReference type="GeneID" id="83880715"/>
<name>A0A0P1IGR8_9RHOB</name>
<organism evidence="2 3">
    <name type="scientific">Shimia thalassica</name>
    <dbReference type="NCBI Taxonomy" id="1715693"/>
    <lineage>
        <taxon>Bacteria</taxon>
        <taxon>Pseudomonadati</taxon>
        <taxon>Pseudomonadota</taxon>
        <taxon>Alphaproteobacteria</taxon>
        <taxon>Rhodobacterales</taxon>
        <taxon>Roseobacteraceae</taxon>
    </lineage>
</organism>
<keyword evidence="1" id="KW-1133">Transmembrane helix</keyword>
<evidence type="ECO:0000313" key="2">
    <source>
        <dbReference type="EMBL" id="CUJ93800.1"/>
    </source>
</evidence>
<accession>A0A0P1IGR8</accession>
<dbReference type="EMBL" id="CYTW01000001">
    <property type="protein sequence ID" value="CUJ93800.1"/>
    <property type="molecule type" value="Genomic_DNA"/>
</dbReference>
<keyword evidence="1" id="KW-0472">Membrane</keyword>
<feature type="transmembrane region" description="Helical" evidence="1">
    <location>
        <begin position="59"/>
        <end position="79"/>
    </location>
</feature>
<keyword evidence="3" id="KW-1185">Reference proteome</keyword>
<sequence length="164" mass="18091">MAAASEYLTQLNLKTAKQTRSGHTFLVRVASVVFGFGFIWAGAGLWFVPGLEMEPSILASKMVLSVLMVTAGVGMTHIATERAQQDLHFDPRHRQIHLVETLARGRTNVVQSINYEEIGRADVTDSSLKFLDHKGQCLLELPLDGPHARLDAIARLRSQALIQT</sequence>
<feature type="transmembrane region" description="Helical" evidence="1">
    <location>
        <begin position="25"/>
        <end position="47"/>
    </location>
</feature>
<dbReference type="RefSeq" id="WP_058310771.1">
    <property type="nucleotide sequence ID" value="NZ_CYTW01000001.1"/>
</dbReference>
<dbReference type="AlphaFoldDB" id="A0A0P1IGR8"/>
<keyword evidence="1" id="KW-0812">Transmembrane</keyword>
<evidence type="ECO:0000256" key="1">
    <source>
        <dbReference type="SAM" id="Phobius"/>
    </source>
</evidence>
<proteinExistence type="predicted"/>
<gene>
    <name evidence="2" type="ORF">PH7735_01668</name>
</gene>
<dbReference type="Proteomes" id="UP000051870">
    <property type="component" value="Unassembled WGS sequence"/>
</dbReference>